<dbReference type="InterPro" id="IPR036152">
    <property type="entry name" value="Asp/glu_Ase-like_sf"/>
</dbReference>
<evidence type="ECO:0000256" key="2">
    <source>
        <dbReference type="ARBA" id="ARBA00022801"/>
    </source>
</evidence>
<evidence type="ECO:0000256" key="4">
    <source>
        <dbReference type="PIRSR" id="PIRSR001220-2"/>
    </source>
</evidence>
<dbReference type="GO" id="GO:0006528">
    <property type="term" value="P:asparagine metabolic process"/>
    <property type="evidence" value="ECO:0007669"/>
    <property type="project" value="InterPro"/>
</dbReference>
<dbReference type="PIRSF" id="PIRSF001220">
    <property type="entry name" value="L-ASNase_gatD"/>
    <property type="match status" value="1"/>
</dbReference>
<sequence length="326" mass="32595">MTRIAYCSLGGTISSTSATGEGAVPSLGAAGQLAAVPIAEDVSIEAHSLDLLPSVELTLDRVADVARFCASLVRDGVDGIVLSTGTDALEDVAWALHLTWDAEVPLIVTGAMRAASAPSADGPGNVADAIAAAASASVRGLGVLVCFAGELHGAAHVAKAHSASVAAFTSPGFGPLGLVSEGSVRLAARPAAPPPRLGLPTAHPPVALLPFSLGDDGRILRALPDLGFAGVVVQGFGAGHVSTAWAQAAKDLAAAQLPVVLASRASAGPVFRRTYGFPGSEQDLLGGGLIDSGFLGGHRSRLLLAVLLGNRTPLPVIREVFAAVGI</sequence>
<feature type="binding site" evidence="4">
    <location>
        <begin position="86"/>
        <end position="87"/>
    </location>
    <ligand>
        <name>substrate</name>
    </ligand>
</feature>
<dbReference type="Gene3D" id="3.40.50.1170">
    <property type="entry name" value="L-asparaginase, N-terminal domain"/>
    <property type="match status" value="1"/>
</dbReference>
<dbReference type="PROSITE" id="PS51732">
    <property type="entry name" value="ASN_GLN_ASE_3"/>
    <property type="match status" value="1"/>
</dbReference>
<evidence type="ECO:0000313" key="7">
    <source>
        <dbReference type="EMBL" id="CEA09783.1"/>
    </source>
</evidence>
<name>A0A078MRF2_9MICC</name>
<dbReference type="PATRIC" id="fig|1461584.3.peg.3130"/>
<dbReference type="SMART" id="SM00870">
    <property type="entry name" value="Asparaginase"/>
    <property type="match status" value="1"/>
</dbReference>
<protein>
    <submittedName>
        <fullName evidence="7">Putative L-asparaginase periplasmic</fullName>
    </submittedName>
</protein>
<dbReference type="PRINTS" id="PR00139">
    <property type="entry name" value="ASNGLNASE"/>
</dbReference>
<comment type="similarity">
    <text evidence="1">Belongs to the asparaginase 1 family.</text>
</comment>
<feature type="binding site" evidence="4">
    <location>
        <position position="54"/>
    </location>
    <ligand>
        <name>substrate</name>
    </ligand>
</feature>
<accession>A0A078MRF2</accession>
<keyword evidence="2" id="KW-0378">Hydrolase</keyword>
<feature type="active site" description="O-isoaspartyl threonine intermediate" evidence="3">
    <location>
        <position position="12"/>
    </location>
</feature>
<dbReference type="AlphaFoldDB" id="A0A078MRF2"/>
<dbReference type="InterPro" id="IPR004550">
    <property type="entry name" value="AsnASE_II"/>
</dbReference>
<dbReference type="EMBL" id="LN483072">
    <property type="protein sequence ID" value="CEA09783.1"/>
    <property type="molecule type" value="Genomic_DNA"/>
</dbReference>
<proteinExistence type="inferred from homology"/>
<evidence type="ECO:0000259" key="6">
    <source>
        <dbReference type="Pfam" id="PF17763"/>
    </source>
</evidence>
<dbReference type="SUPFAM" id="SSF53774">
    <property type="entry name" value="Glutaminase/Asparaginase"/>
    <property type="match status" value="1"/>
</dbReference>
<dbReference type="CDD" id="cd08964">
    <property type="entry name" value="L-asparaginase_II"/>
    <property type="match status" value="1"/>
</dbReference>
<feature type="domain" description="L-asparaginase N-terminal" evidence="5">
    <location>
        <begin position="4"/>
        <end position="190"/>
    </location>
</feature>
<gene>
    <name evidence="7" type="primary">ansB</name>
    <name evidence="7" type="ORF">BN1051_03156</name>
</gene>
<dbReference type="PIRSF" id="PIRSF500176">
    <property type="entry name" value="L_ASNase"/>
    <property type="match status" value="1"/>
</dbReference>
<dbReference type="InterPro" id="IPR040919">
    <property type="entry name" value="Asparaginase_C"/>
</dbReference>
<dbReference type="Pfam" id="PF17763">
    <property type="entry name" value="Asparaginase_C"/>
    <property type="match status" value="1"/>
</dbReference>
<evidence type="ECO:0000256" key="3">
    <source>
        <dbReference type="PIRSR" id="PIRSR001220-1"/>
    </source>
</evidence>
<reference evidence="7" key="1">
    <citation type="submission" date="2014-07" db="EMBL/GenBank/DDBJ databases">
        <authorList>
            <person name="Urmite Genomes Urmite Genomes"/>
        </authorList>
    </citation>
    <scope>NUCLEOTIDE SEQUENCE</scope>
    <source>
        <strain evidence="7">11W110_air</strain>
    </source>
</reference>
<dbReference type="Pfam" id="PF00710">
    <property type="entry name" value="Asparaginase"/>
    <property type="match status" value="1"/>
</dbReference>
<evidence type="ECO:0000259" key="5">
    <source>
        <dbReference type="Pfam" id="PF00710"/>
    </source>
</evidence>
<dbReference type="Gene3D" id="3.40.50.40">
    <property type="match status" value="1"/>
</dbReference>
<evidence type="ECO:0000256" key="1">
    <source>
        <dbReference type="ARBA" id="ARBA00010518"/>
    </source>
</evidence>
<dbReference type="PANTHER" id="PTHR11707">
    <property type="entry name" value="L-ASPARAGINASE"/>
    <property type="match status" value="1"/>
</dbReference>
<feature type="domain" description="Asparaginase/glutaminase C-terminal" evidence="6">
    <location>
        <begin position="206"/>
        <end position="321"/>
    </location>
</feature>
<dbReference type="PANTHER" id="PTHR11707:SF28">
    <property type="entry name" value="60 KDA LYSOPHOSPHOLIPASE"/>
    <property type="match status" value="1"/>
</dbReference>
<dbReference type="InterPro" id="IPR027473">
    <property type="entry name" value="L-asparaginase_C"/>
</dbReference>
<dbReference type="SFLD" id="SFLDS00057">
    <property type="entry name" value="Glutaminase/Asparaginase"/>
    <property type="match status" value="1"/>
</dbReference>
<dbReference type="InterPro" id="IPR037152">
    <property type="entry name" value="L-asparaginase_N_sf"/>
</dbReference>
<dbReference type="InterPro" id="IPR027474">
    <property type="entry name" value="L-asparaginase_N"/>
</dbReference>
<dbReference type="GO" id="GO:0004067">
    <property type="term" value="F:asparaginase activity"/>
    <property type="evidence" value="ECO:0007669"/>
    <property type="project" value="UniProtKB-UniRule"/>
</dbReference>
<organism evidence="7">
    <name type="scientific">Arthrobacter saudimassiliensis</name>
    <dbReference type="NCBI Taxonomy" id="1461584"/>
    <lineage>
        <taxon>Bacteria</taxon>
        <taxon>Bacillati</taxon>
        <taxon>Actinomycetota</taxon>
        <taxon>Actinomycetes</taxon>
        <taxon>Micrococcales</taxon>
        <taxon>Micrococcaceae</taxon>
        <taxon>Arthrobacter</taxon>
    </lineage>
</organism>
<dbReference type="InterPro" id="IPR006034">
    <property type="entry name" value="Asparaginase/glutaminase-like"/>
</dbReference>